<keyword evidence="1" id="KW-0378">Hydrolase</keyword>
<dbReference type="EMBL" id="CP026538">
    <property type="protein sequence ID" value="QAZ67157.1"/>
    <property type="molecule type" value="Genomic_DNA"/>
</dbReference>
<dbReference type="KEGG" id="dcb:C3Y92_07905"/>
<dbReference type="Gene3D" id="3.40.50.1820">
    <property type="entry name" value="alpha/beta hydrolase"/>
    <property type="match status" value="1"/>
</dbReference>
<name>A0A4P6HJ92_9BACT</name>
<protein>
    <submittedName>
        <fullName evidence="1">Alpha/beta hydrolase</fullName>
    </submittedName>
</protein>
<proteinExistence type="predicted"/>
<keyword evidence="2" id="KW-1185">Reference proteome</keyword>
<dbReference type="GO" id="GO:0016787">
    <property type="term" value="F:hydrolase activity"/>
    <property type="evidence" value="ECO:0007669"/>
    <property type="project" value="UniProtKB-KW"/>
</dbReference>
<dbReference type="OrthoDB" id="9816424at2"/>
<accession>A0A4P6HJ92</accession>
<evidence type="ECO:0000313" key="1">
    <source>
        <dbReference type="EMBL" id="QAZ67157.1"/>
    </source>
</evidence>
<dbReference type="Proteomes" id="UP000293296">
    <property type="component" value="Chromosome"/>
</dbReference>
<organism evidence="1 2">
    <name type="scientific">Solidesulfovibrio carbinolicus</name>
    <dbReference type="NCBI Taxonomy" id="296842"/>
    <lineage>
        <taxon>Bacteria</taxon>
        <taxon>Pseudomonadati</taxon>
        <taxon>Thermodesulfobacteriota</taxon>
        <taxon>Desulfovibrionia</taxon>
        <taxon>Desulfovibrionales</taxon>
        <taxon>Desulfovibrionaceae</taxon>
        <taxon>Solidesulfovibrio</taxon>
    </lineage>
</organism>
<dbReference type="AlphaFoldDB" id="A0A4P6HJ92"/>
<gene>
    <name evidence="1" type="ORF">C3Y92_07905</name>
</gene>
<dbReference type="SUPFAM" id="SSF53474">
    <property type="entry name" value="alpha/beta-Hydrolases"/>
    <property type="match status" value="1"/>
</dbReference>
<sequence length="272" mass="27408">MSLTAANLDASLAVLTEASYRQDASLITALEGAGYVQLDLDGDGNGTSTAGSAAFDAWTTVAGNQTVAIIAFRGTDDINYSTDGLTAYLGSADAAYWFDTVGYYDQLSAKTAAFDAAVDSLGISQVYVTGHSLGGAAAQAYMAAHPDDADTGYAAVVFGSMGLSGDDAGYAADARIVNFVAPSDFSTQLGTQTAGLTVSFSDGSGSLDSGLDLSTLLADPASYLSVHGTGLYLTAAADYDAAKAGIPSTETTTFFTSTVTLGGLTLTVSPLA</sequence>
<dbReference type="InterPro" id="IPR029058">
    <property type="entry name" value="AB_hydrolase_fold"/>
</dbReference>
<reference evidence="1 2" key="1">
    <citation type="submission" date="2018-02" db="EMBL/GenBank/DDBJ databases">
        <title>Genome sequence of Desulfovibrio carbinolicus DSM 3852.</title>
        <authorList>
            <person name="Wilbanks E."/>
            <person name="Skennerton C.T."/>
            <person name="Orphan V.J."/>
        </authorList>
    </citation>
    <scope>NUCLEOTIDE SEQUENCE [LARGE SCALE GENOMIC DNA]</scope>
    <source>
        <strain evidence="1 2">DSM 3852</strain>
    </source>
</reference>
<evidence type="ECO:0000313" key="2">
    <source>
        <dbReference type="Proteomes" id="UP000293296"/>
    </source>
</evidence>
<dbReference type="RefSeq" id="WP_129351450.1">
    <property type="nucleotide sequence ID" value="NZ_CP026538.1"/>
</dbReference>